<dbReference type="EMBL" id="JBBPBM010000115">
    <property type="protein sequence ID" value="KAK8506693.1"/>
    <property type="molecule type" value="Genomic_DNA"/>
</dbReference>
<protein>
    <recommendedName>
        <fullName evidence="1">Reverse transcriptase zinc-binding domain-containing protein</fullName>
    </recommendedName>
</protein>
<gene>
    <name evidence="2" type="ORF">V6N12_038511</name>
</gene>
<comment type="caution">
    <text evidence="2">The sequence shown here is derived from an EMBL/GenBank/DDBJ whole genome shotgun (WGS) entry which is preliminary data.</text>
</comment>
<dbReference type="Proteomes" id="UP001472677">
    <property type="component" value="Unassembled WGS sequence"/>
</dbReference>
<organism evidence="2 3">
    <name type="scientific">Hibiscus sabdariffa</name>
    <name type="common">roselle</name>
    <dbReference type="NCBI Taxonomy" id="183260"/>
    <lineage>
        <taxon>Eukaryota</taxon>
        <taxon>Viridiplantae</taxon>
        <taxon>Streptophyta</taxon>
        <taxon>Embryophyta</taxon>
        <taxon>Tracheophyta</taxon>
        <taxon>Spermatophyta</taxon>
        <taxon>Magnoliopsida</taxon>
        <taxon>eudicotyledons</taxon>
        <taxon>Gunneridae</taxon>
        <taxon>Pentapetalae</taxon>
        <taxon>rosids</taxon>
        <taxon>malvids</taxon>
        <taxon>Malvales</taxon>
        <taxon>Malvaceae</taxon>
        <taxon>Malvoideae</taxon>
        <taxon>Hibiscus</taxon>
    </lineage>
</organism>
<evidence type="ECO:0000259" key="1">
    <source>
        <dbReference type="Pfam" id="PF13966"/>
    </source>
</evidence>
<reference evidence="2 3" key="1">
    <citation type="journal article" date="2024" name="G3 (Bethesda)">
        <title>Genome assembly of Hibiscus sabdariffa L. provides insights into metabolisms of medicinal natural products.</title>
        <authorList>
            <person name="Kim T."/>
        </authorList>
    </citation>
    <scope>NUCLEOTIDE SEQUENCE [LARGE SCALE GENOMIC DNA]</scope>
    <source>
        <strain evidence="2">TK-2024</strain>
        <tissue evidence="2">Old leaves</tissue>
    </source>
</reference>
<proteinExistence type="predicted"/>
<feature type="domain" description="Reverse transcriptase zinc-binding" evidence="1">
    <location>
        <begin position="1"/>
        <end position="52"/>
    </location>
</feature>
<name>A0ABR2BI73_9ROSI</name>
<accession>A0ABR2BI73</accession>
<evidence type="ECO:0000313" key="2">
    <source>
        <dbReference type="EMBL" id="KAK8506693.1"/>
    </source>
</evidence>
<sequence length="155" mass="17661">MFLWLVGHRNVKSNAKCVQRHLSNDSSCGVCDAVMEDIDHILWFCLMVISIWMDLQRPEKIVDFFGLNTKKWMMDNLTNDNRESIVARSQRLKEEMCSMLGAMRLQASHLANVDRSLVTWVRPPHGWCKRNVDGACCVTLMIASCGGVMMRVVVG</sequence>
<evidence type="ECO:0000313" key="3">
    <source>
        <dbReference type="Proteomes" id="UP001472677"/>
    </source>
</evidence>
<keyword evidence="3" id="KW-1185">Reference proteome</keyword>
<dbReference type="Pfam" id="PF13966">
    <property type="entry name" value="zf-RVT"/>
    <property type="match status" value="1"/>
</dbReference>
<dbReference type="InterPro" id="IPR026960">
    <property type="entry name" value="RVT-Znf"/>
</dbReference>